<dbReference type="OrthoDB" id="2928533at2"/>
<reference evidence="1 2" key="1">
    <citation type="submission" date="2019-03" db="EMBL/GenBank/DDBJ databases">
        <title>Diversity of the mouse oral microbiome.</title>
        <authorList>
            <person name="Joseph S."/>
            <person name="Aduse-Opoku J."/>
            <person name="Curtis M."/>
            <person name="Wade W."/>
            <person name="Hashim A."/>
        </authorList>
    </citation>
    <scope>NUCLEOTIDE SEQUENCE [LARGE SCALE GENOMIC DNA]</scope>
    <source>
        <strain evidence="1 2">WM131</strain>
    </source>
</reference>
<name>A0A4Y9JDC8_9STRE</name>
<dbReference type="Proteomes" id="UP000297253">
    <property type="component" value="Unassembled WGS sequence"/>
</dbReference>
<dbReference type="AlphaFoldDB" id="A0A4Y9JDC8"/>
<dbReference type="Pfam" id="PF12691">
    <property type="entry name" value="Phage_tail_terminator_6"/>
    <property type="match status" value="1"/>
</dbReference>
<gene>
    <name evidence="1" type="ORF">E4T82_05515</name>
</gene>
<accession>A0A4Y9JDC8</accession>
<organism evidence="1 2">
    <name type="scientific">Streptococcus cuniculi</name>
    <dbReference type="NCBI Taxonomy" id="1432788"/>
    <lineage>
        <taxon>Bacteria</taxon>
        <taxon>Bacillati</taxon>
        <taxon>Bacillota</taxon>
        <taxon>Bacilli</taxon>
        <taxon>Lactobacillales</taxon>
        <taxon>Streptococcaceae</taxon>
        <taxon>Streptococcus</taxon>
    </lineage>
</organism>
<evidence type="ECO:0000313" key="1">
    <source>
        <dbReference type="EMBL" id="TFU97924.1"/>
    </source>
</evidence>
<sequence>MDFLQRLKDSINQIPDLPFKMKVGYLDDSESLVVYTLPNSAVKREYYDGTKELTLNLEIAIKSQDGQMAEATLWSISSHLESLTELVSSDDSFTFEDIEVASRPFVNAVHERGWLVFLLNAKANITQFKKEKQK</sequence>
<evidence type="ECO:0000313" key="2">
    <source>
        <dbReference type="Proteomes" id="UP000297253"/>
    </source>
</evidence>
<dbReference type="EMBL" id="SPPD01000006">
    <property type="protein sequence ID" value="TFU97924.1"/>
    <property type="molecule type" value="Genomic_DNA"/>
</dbReference>
<comment type="caution">
    <text evidence="1">The sequence shown here is derived from an EMBL/GenBank/DDBJ whole genome shotgun (WGS) entry which is preliminary data.</text>
</comment>
<dbReference type="InterPro" id="IPR024411">
    <property type="entry name" value="Tail_terminator_phage"/>
</dbReference>
<dbReference type="RefSeq" id="WP_135181871.1">
    <property type="nucleotide sequence ID" value="NZ_JADGKZ010000006.1"/>
</dbReference>
<protein>
    <submittedName>
        <fullName evidence="1">Capsid protein</fullName>
    </submittedName>
</protein>
<proteinExistence type="predicted"/>